<dbReference type="InParanoid" id="A0A0C2STR9"/>
<dbReference type="AlphaFoldDB" id="A0A0C2STR9"/>
<dbReference type="EMBL" id="KN818234">
    <property type="protein sequence ID" value="KIL66775.1"/>
    <property type="molecule type" value="Genomic_DNA"/>
</dbReference>
<organism evidence="1 2">
    <name type="scientific">Amanita muscaria (strain Koide BX008)</name>
    <dbReference type="NCBI Taxonomy" id="946122"/>
    <lineage>
        <taxon>Eukaryota</taxon>
        <taxon>Fungi</taxon>
        <taxon>Dikarya</taxon>
        <taxon>Basidiomycota</taxon>
        <taxon>Agaricomycotina</taxon>
        <taxon>Agaricomycetes</taxon>
        <taxon>Agaricomycetidae</taxon>
        <taxon>Agaricales</taxon>
        <taxon>Pluteineae</taxon>
        <taxon>Amanitaceae</taxon>
        <taxon>Amanita</taxon>
    </lineage>
</organism>
<name>A0A0C2STR9_AMAMK</name>
<dbReference type="HOGENOM" id="CLU_1749141_0_0_1"/>
<protein>
    <submittedName>
        <fullName evidence="1">Uncharacterized protein</fullName>
    </submittedName>
</protein>
<proteinExistence type="predicted"/>
<evidence type="ECO:0000313" key="2">
    <source>
        <dbReference type="Proteomes" id="UP000054549"/>
    </source>
</evidence>
<dbReference type="Proteomes" id="UP000054549">
    <property type="component" value="Unassembled WGS sequence"/>
</dbReference>
<evidence type="ECO:0000313" key="1">
    <source>
        <dbReference type="EMBL" id="KIL66775.1"/>
    </source>
</evidence>
<reference evidence="1 2" key="1">
    <citation type="submission" date="2014-04" db="EMBL/GenBank/DDBJ databases">
        <title>Evolutionary Origins and Diversification of the Mycorrhizal Mutualists.</title>
        <authorList>
            <consortium name="DOE Joint Genome Institute"/>
            <consortium name="Mycorrhizal Genomics Consortium"/>
            <person name="Kohler A."/>
            <person name="Kuo A."/>
            <person name="Nagy L.G."/>
            <person name="Floudas D."/>
            <person name="Copeland A."/>
            <person name="Barry K.W."/>
            <person name="Cichocki N."/>
            <person name="Veneault-Fourrey C."/>
            <person name="LaButti K."/>
            <person name="Lindquist E.A."/>
            <person name="Lipzen A."/>
            <person name="Lundell T."/>
            <person name="Morin E."/>
            <person name="Murat C."/>
            <person name="Riley R."/>
            <person name="Ohm R."/>
            <person name="Sun H."/>
            <person name="Tunlid A."/>
            <person name="Henrissat B."/>
            <person name="Grigoriev I.V."/>
            <person name="Hibbett D.S."/>
            <person name="Martin F."/>
        </authorList>
    </citation>
    <scope>NUCLEOTIDE SEQUENCE [LARGE SCALE GENOMIC DNA]</scope>
    <source>
        <strain evidence="1 2">Koide BX008</strain>
    </source>
</reference>
<gene>
    <name evidence="1" type="ORF">M378DRAFT_160270</name>
</gene>
<accession>A0A0C2STR9</accession>
<sequence length="149" mass="16525">MISSKELIDTAPTSLIEIHRAPMLETNILFIGSSSTKRNTYRTVPTLTGTLACQKTISVDLRAYKTPVILTLSSLTVLDDVTRDELELEEKPSAAPELWIKSYRKWSPGIEVSMSEYCGLPEIIQEPWILHATPKKPIKTASGVLLPTS</sequence>
<keyword evidence="2" id="KW-1185">Reference proteome</keyword>